<keyword evidence="1 2" id="KW-0694">RNA-binding</keyword>
<feature type="compositionally biased region" description="Low complexity" evidence="3">
    <location>
        <begin position="265"/>
        <end position="295"/>
    </location>
</feature>
<evidence type="ECO:0000313" key="6">
    <source>
        <dbReference type="Proteomes" id="UP000762676"/>
    </source>
</evidence>
<feature type="compositionally biased region" description="Basic and acidic residues" evidence="3">
    <location>
        <begin position="323"/>
        <end position="341"/>
    </location>
</feature>
<protein>
    <submittedName>
        <fullName evidence="5">Protein split ends</fullName>
    </submittedName>
</protein>
<feature type="region of interest" description="Disordered" evidence="3">
    <location>
        <begin position="53"/>
        <end position="106"/>
    </location>
</feature>
<reference evidence="5 6" key="1">
    <citation type="journal article" date="2021" name="Elife">
        <title>Chloroplast acquisition without the gene transfer in kleptoplastic sea slugs, Plakobranchus ocellatus.</title>
        <authorList>
            <person name="Maeda T."/>
            <person name="Takahashi S."/>
            <person name="Yoshida T."/>
            <person name="Shimamura S."/>
            <person name="Takaki Y."/>
            <person name="Nagai Y."/>
            <person name="Toyoda A."/>
            <person name="Suzuki Y."/>
            <person name="Arimoto A."/>
            <person name="Ishii H."/>
            <person name="Satoh N."/>
            <person name="Nishiyama T."/>
            <person name="Hasebe M."/>
            <person name="Maruyama T."/>
            <person name="Minagawa J."/>
            <person name="Obokata J."/>
            <person name="Shigenobu S."/>
        </authorList>
    </citation>
    <scope>NUCLEOTIDE SEQUENCE [LARGE SCALE GENOMIC DNA]</scope>
</reference>
<evidence type="ECO:0000256" key="1">
    <source>
        <dbReference type="ARBA" id="ARBA00022884"/>
    </source>
</evidence>
<dbReference type="SUPFAM" id="SSF54928">
    <property type="entry name" value="RNA-binding domain, RBD"/>
    <property type="match status" value="2"/>
</dbReference>
<feature type="domain" description="RRM" evidence="4">
    <location>
        <begin position="527"/>
        <end position="600"/>
    </location>
</feature>
<dbReference type="InterPro" id="IPR012677">
    <property type="entry name" value="Nucleotide-bd_a/b_plait_sf"/>
</dbReference>
<evidence type="ECO:0000259" key="4">
    <source>
        <dbReference type="PROSITE" id="PS50102"/>
    </source>
</evidence>
<feature type="compositionally biased region" description="Low complexity" evidence="3">
    <location>
        <begin position="227"/>
        <end position="240"/>
    </location>
</feature>
<feature type="compositionally biased region" description="Low complexity" evidence="3">
    <location>
        <begin position="181"/>
        <end position="212"/>
    </location>
</feature>
<dbReference type="EMBL" id="BMAT01002452">
    <property type="protein sequence ID" value="GFS07222.1"/>
    <property type="molecule type" value="Genomic_DNA"/>
</dbReference>
<organism evidence="5 6">
    <name type="scientific">Elysia marginata</name>
    <dbReference type="NCBI Taxonomy" id="1093978"/>
    <lineage>
        <taxon>Eukaryota</taxon>
        <taxon>Metazoa</taxon>
        <taxon>Spiralia</taxon>
        <taxon>Lophotrochozoa</taxon>
        <taxon>Mollusca</taxon>
        <taxon>Gastropoda</taxon>
        <taxon>Heterobranchia</taxon>
        <taxon>Euthyneura</taxon>
        <taxon>Panpulmonata</taxon>
        <taxon>Sacoglossa</taxon>
        <taxon>Placobranchoidea</taxon>
        <taxon>Plakobranchidae</taxon>
        <taxon>Elysia</taxon>
    </lineage>
</organism>
<feature type="region of interest" description="Disordered" evidence="3">
    <location>
        <begin position="123"/>
        <end position="341"/>
    </location>
</feature>
<dbReference type="PROSITE" id="PS50102">
    <property type="entry name" value="RRM"/>
    <property type="match status" value="3"/>
</dbReference>
<gene>
    <name evidence="5" type="ORF">ElyMa_001245000</name>
</gene>
<feature type="compositionally biased region" description="Basic residues" evidence="3">
    <location>
        <begin position="245"/>
        <end position="264"/>
    </location>
</feature>
<dbReference type="AlphaFoldDB" id="A0AAV4ICE9"/>
<feature type="compositionally biased region" description="Low complexity" evidence="3">
    <location>
        <begin position="151"/>
        <end position="166"/>
    </location>
</feature>
<evidence type="ECO:0000313" key="5">
    <source>
        <dbReference type="EMBL" id="GFS07222.1"/>
    </source>
</evidence>
<dbReference type="SMART" id="SM00360">
    <property type="entry name" value="RRM"/>
    <property type="match status" value="3"/>
</dbReference>
<feature type="compositionally biased region" description="Gly residues" evidence="3">
    <location>
        <begin position="1"/>
        <end position="19"/>
    </location>
</feature>
<feature type="region of interest" description="Disordered" evidence="3">
    <location>
        <begin position="613"/>
        <end position="694"/>
    </location>
</feature>
<feature type="compositionally biased region" description="Polar residues" evidence="3">
    <location>
        <begin position="635"/>
        <end position="662"/>
    </location>
</feature>
<feature type="compositionally biased region" description="Low complexity" evidence="3">
    <location>
        <begin position="26"/>
        <end position="41"/>
    </location>
</feature>
<feature type="domain" description="RRM" evidence="4">
    <location>
        <begin position="448"/>
        <end position="523"/>
    </location>
</feature>
<feature type="region of interest" description="Disordered" evidence="3">
    <location>
        <begin position="1"/>
        <end position="41"/>
    </location>
</feature>
<feature type="compositionally biased region" description="Low complexity" evidence="3">
    <location>
        <begin position="123"/>
        <end position="134"/>
    </location>
</feature>
<keyword evidence="6" id="KW-1185">Reference proteome</keyword>
<dbReference type="Pfam" id="PF00076">
    <property type="entry name" value="RRM_1"/>
    <property type="match status" value="2"/>
</dbReference>
<feature type="compositionally biased region" description="Polar residues" evidence="3">
    <location>
        <begin position="297"/>
        <end position="308"/>
    </location>
</feature>
<feature type="compositionally biased region" description="Low complexity" evidence="3">
    <location>
        <begin position="663"/>
        <end position="673"/>
    </location>
</feature>
<sequence length="694" mass="73559">MCACGGGPVEDDGGPGGLQDKGDSNSALTAAGGGSATSSGTLALDKSLTAFDIPRGRARERFNKKKKFEKSGSFGRHGTSSRSLEAARSQSEAAAAAASASASSATTPSAAALTSVIASSSSLSSTSPAMASSSGGAGSGNVGVTCSSIAPISSNGPLSSSGGLINHPVIVLTDGKDAPISGSATSSSTTATTTNLINNNNNNGSSSSTTAGKDPSSSSSAHIQRDSSSSLSRSVSHTASPSSRHGPHGRNAPSHRKSGSHRSRSGSLASRSRSRSQGSRSSSSRSDSSGTSRSTSPHKSFSSNTMRPQSMVGASRLVSSCEANKDPHSRRSGEDSSAGDADRRALGICVTGLPMRSTDSSLRDGLYHEYKKHGKVTTVQIFGEGDNRCAVVSFRKPEDASKALEASQGKTFFGAKIKVTSHEGVEVDDTDRSSDNDSMDEYHQKSTRTLFVGNLEKETTTQDLIDKFRQFGEIIDVDIKRQGATTAFAFVQYVDIASVVAALRAMEGEHIGINKIKLGFGKSMPTCCVWLDNIPSDMSNRALRSNLSRYGDISYSFIDRNRNKGLVCFSSFEDAQHCVSDIKQRPHFMKKKLQIDFASRECHTDFLDKMEESGQLRASERPDESRVHKFRMQRSVDNYQDDGSPSSYGFNSSRSGNIFNTPRNNGRSSASGSRRSRNFNDYPEENHSSSRRSS</sequence>
<comment type="caution">
    <text evidence="5">The sequence shown here is derived from an EMBL/GenBank/DDBJ whole genome shotgun (WGS) entry which is preliminary data.</text>
</comment>
<feature type="compositionally biased region" description="Basic and acidic residues" evidence="3">
    <location>
        <begin position="613"/>
        <end position="627"/>
    </location>
</feature>
<dbReference type="FunFam" id="3.30.70.330:FF:000088">
    <property type="entry name" value="msx2-interacting protein-like isoform X1"/>
    <property type="match status" value="1"/>
</dbReference>
<dbReference type="PANTHER" id="PTHR23189">
    <property type="entry name" value="RNA RECOGNITION MOTIF-CONTAINING"/>
    <property type="match status" value="1"/>
</dbReference>
<feature type="non-terminal residue" evidence="5">
    <location>
        <position position="694"/>
    </location>
</feature>
<accession>A0AAV4ICE9</accession>
<dbReference type="InterPro" id="IPR035979">
    <property type="entry name" value="RBD_domain_sf"/>
</dbReference>
<dbReference type="Proteomes" id="UP000762676">
    <property type="component" value="Unassembled WGS sequence"/>
</dbReference>
<dbReference type="GO" id="GO:0003723">
    <property type="term" value="F:RNA binding"/>
    <property type="evidence" value="ECO:0007669"/>
    <property type="project" value="UniProtKB-UniRule"/>
</dbReference>
<evidence type="ECO:0000256" key="3">
    <source>
        <dbReference type="SAM" id="MobiDB-lite"/>
    </source>
</evidence>
<proteinExistence type="predicted"/>
<feature type="compositionally biased region" description="Low complexity" evidence="3">
    <location>
        <begin position="71"/>
        <end position="106"/>
    </location>
</feature>
<feature type="domain" description="RRM" evidence="4">
    <location>
        <begin position="346"/>
        <end position="424"/>
    </location>
</feature>
<dbReference type="InterPro" id="IPR000504">
    <property type="entry name" value="RRM_dom"/>
</dbReference>
<dbReference type="Gene3D" id="3.30.70.330">
    <property type="match status" value="3"/>
</dbReference>
<evidence type="ECO:0000256" key="2">
    <source>
        <dbReference type="PROSITE-ProRule" id="PRU00176"/>
    </source>
</evidence>
<name>A0AAV4ICE9_9GAST</name>